<feature type="region of interest" description="Disordered" evidence="1">
    <location>
        <begin position="152"/>
        <end position="181"/>
    </location>
</feature>
<reference evidence="2 3" key="1">
    <citation type="journal article" date="2012" name="PLoS Pathog.">
        <title>Diverse lifestyles and strategies of plant pathogenesis encoded in the genomes of eighteen Dothideomycetes fungi.</title>
        <authorList>
            <person name="Ohm R.A."/>
            <person name="Feau N."/>
            <person name="Henrissat B."/>
            <person name="Schoch C.L."/>
            <person name="Horwitz B.A."/>
            <person name="Barry K.W."/>
            <person name="Condon B.J."/>
            <person name="Copeland A.C."/>
            <person name="Dhillon B."/>
            <person name="Glaser F."/>
            <person name="Hesse C.N."/>
            <person name="Kosti I."/>
            <person name="LaButti K."/>
            <person name="Lindquist E.A."/>
            <person name="Lucas S."/>
            <person name="Salamov A.A."/>
            <person name="Bradshaw R.E."/>
            <person name="Ciuffetti L."/>
            <person name="Hamelin R.C."/>
            <person name="Kema G.H.J."/>
            <person name="Lawrence C."/>
            <person name="Scott J.A."/>
            <person name="Spatafora J.W."/>
            <person name="Turgeon B.G."/>
            <person name="de Wit P.J.G.M."/>
            <person name="Zhong S."/>
            <person name="Goodwin S.B."/>
            <person name="Grigoriev I.V."/>
        </authorList>
    </citation>
    <scope>NUCLEOTIDE SEQUENCE [LARGE SCALE GENOMIC DNA]</scope>
    <source>
        <strain evidence="2 3">UAMH 10762</strain>
    </source>
</reference>
<dbReference type="Proteomes" id="UP000011761">
    <property type="component" value="Unassembled WGS sequence"/>
</dbReference>
<name>M2N615_BAUPA</name>
<feature type="region of interest" description="Disordered" evidence="1">
    <location>
        <begin position="596"/>
        <end position="622"/>
    </location>
</feature>
<gene>
    <name evidence="2" type="ORF">BAUCODRAFT_119056</name>
</gene>
<evidence type="ECO:0000313" key="2">
    <source>
        <dbReference type="EMBL" id="EMC99468.1"/>
    </source>
</evidence>
<feature type="compositionally biased region" description="Basic and acidic residues" evidence="1">
    <location>
        <begin position="88"/>
        <end position="100"/>
    </location>
</feature>
<dbReference type="KEGG" id="bcom:BAUCODRAFT_119056"/>
<feature type="region of interest" description="Disordered" evidence="1">
    <location>
        <begin position="82"/>
        <end position="125"/>
    </location>
</feature>
<evidence type="ECO:0000256" key="1">
    <source>
        <dbReference type="SAM" id="MobiDB-lite"/>
    </source>
</evidence>
<feature type="compositionally biased region" description="Basic and acidic residues" evidence="1">
    <location>
        <begin position="746"/>
        <end position="763"/>
    </location>
</feature>
<dbReference type="AlphaFoldDB" id="M2N615"/>
<feature type="region of interest" description="Disordered" evidence="1">
    <location>
        <begin position="838"/>
        <end position="858"/>
    </location>
</feature>
<feature type="region of interest" description="Disordered" evidence="1">
    <location>
        <begin position="902"/>
        <end position="979"/>
    </location>
</feature>
<organism evidence="2 3">
    <name type="scientific">Baudoinia panamericana (strain UAMH 10762)</name>
    <name type="common">Angels' share fungus</name>
    <name type="synonym">Baudoinia compniacensis (strain UAMH 10762)</name>
    <dbReference type="NCBI Taxonomy" id="717646"/>
    <lineage>
        <taxon>Eukaryota</taxon>
        <taxon>Fungi</taxon>
        <taxon>Dikarya</taxon>
        <taxon>Ascomycota</taxon>
        <taxon>Pezizomycotina</taxon>
        <taxon>Dothideomycetes</taxon>
        <taxon>Dothideomycetidae</taxon>
        <taxon>Mycosphaerellales</taxon>
        <taxon>Teratosphaeriaceae</taxon>
        <taxon>Baudoinia</taxon>
    </lineage>
</organism>
<feature type="region of interest" description="Disordered" evidence="1">
    <location>
        <begin position="704"/>
        <end position="775"/>
    </location>
</feature>
<evidence type="ECO:0000313" key="3">
    <source>
        <dbReference type="Proteomes" id="UP000011761"/>
    </source>
</evidence>
<feature type="compositionally biased region" description="Basic and acidic residues" evidence="1">
    <location>
        <begin position="925"/>
        <end position="940"/>
    </location>
</feature>
<proteinExistence type="predicted"/>
<keyword evidence="3" id="KW-1185">Reference proteome</keyword>
<feature type="region of interest" description="Disordered" evidence="1">
    <location>
        <begin position="793"/>
        <end position="819"/>
    </location>
</feature>
<dbReference type="GeneID" id="19107383"/>
<dbReference type="RefSeq" id="XP_007673180.1">
    <property type="nucleotide sequence ID" value="XM_007674990.1"/>
</dbReference>
<accession>M2N615</accession>
<dbReference type="EMBL" id="KB445551">
    <property type="protein sequence ID" value="EMC99468.1"/>
    <property type="molecule type" value="Genomic_DNA"/>
</dbReference>
<feature type="region of interest" description="Disordered" evidence="1">
    <location>
        <begin position="203"/>
        <end position="228"/>
    </location>
</feature>
<feature type="compositionally biased region" description="Polar residues" evidence="1">
    <location>
        <begin position="764"/>
        <end position="774"/>
    </location>
</feature>
<feature type="compositionally biased region" description="Polar residues" evidence="1">
    <location>
        <begin position="419"/>
        <end position="433"/>
    </location>
</feature>
<feature type="region of interest" description="Disordered" evidence="1">
    <location>
        <begin position="382"/>
        <end position="457"/>
    </location>
</feature>
<sequence length="979" mass="108758">MPGFRRPHTTAFAPLDEKSFDMLERAFQGAEYKPLNESMFSRSKSIKEKHRSVPTTFADIPSSDEEGSIDLDCDVDTGVDHSNVTSRGIDRSKFNSDNNHRPQTPPHLIKGGTGLPPTPPTMANSDIAEPRAESLAANVQFADAVREALRTQKSGLSTPGRNLPTPDPSPPGTSGNLTSPTLDATYLHPLIAHRLKQYPSSRAESFYTAREHSSRSQLHLPQTPSPAPLQHWMDSTRGLRLANVDPSMAKRSAVNEAREMPCRRDITAIYHGHPGPAASPYDPPDTHEVPNRRMITAIHSLTAADRVASPLHTPDSDGDVDKHISYISNEEEADPSPNHRGNLRDLQGLAASSWLASGLTPSDQTSAEDVNNSVYKQIQEENVKRHSALSHGSAAPAGLHSPDGRQHTLKRSARHESLRNVSRSENSPRTSLDTAPKQLRHKRAQIPAKSFEASPVRESGAADSDLFWWARSAAPMAVEGLPSSLTDMSVHRKQQQQHHTLCRVSHRNRLEDTLTIRRLTTAKETSNDRLLATSSVPSLLGLNNAAKQQRHTPRDAQVEQHIPVQPVGAGFDIATPDEELLHPGFEALPTAYHSRKASAVSNDSRRQRASMDTNGGAFMPSSPRKSFDARFLHPSPTPLSTSQWSERSEMEVCEAQGINIYPHHNESLLVVQHVSRPVSKLPSTSSTTAQLNRAEHMPSFSAQITQTSPTDGEHNPTIHVDSPLTNPRSAPTPPAFKIIPPTPNKELLERERERELEPDHDHGSTTFQPRSSLMQRARRLSESFIEQPFLTRSLSLRKPKRPNTADEDRPQNLSPLWQPRRFWDGYDSEEELYDSEDLDGLPIGRLPQGGDTSDVESVKRRALWPRQMSVRMPGFRGRGGFLVGNSLGLDRHGTNNRRHYVVKKSSSGGMGSRGSYVSQGVVRKRPSEDQLTRANGEKKTARPSVLSRSLSGIRRNREEREREKRRRLLKEQIVHGQRQ</sequence>
<dbReference type="OrthoDB" id="3870679at2759"/>
<dbReference type="eggNOG" id="ENOG502SN25">
    <property type="taxonomic scope" value="Eukaryota"/>
</dbReference>
<protein>
    <submittedName>
        <fullName evidence="2">Uncharacterized protein</fullName>
    </submittedName>
</protein>
<dbReference type="HOGENOM" id="CLU_012616_0_0_1"/>